<evidence type="ECO:0000256" key="1">
    <source>
        <dbReference type="ARBA" id="ARBA00023125"/>
    </source>
</evidence>
<keyword evidence="3" id="KW-0472">Membrane</keyword>
<feature type="transmembrane region" description="Helical" evidence="3">
    <location>
        <begin position="156"/>
        <end position="173"/>
    </location>
</feature>
<dbReference type="Pfam" id="PF00440">
    <property type="entry name" value="TetR_N"/>
    <property type="match status" value="1"/>
</dbReference>
<dbReference type="PROSITE" id="PS50977">
    <property type="entry name" value="HTH_TETR_2"/>
    <property type="match status" value="1"/>
</dbReference>
<name>A0ABT1SNL6_9FIRM</name>
<dbReference type="Proteomes" id="UP001206692">
    <property type="component" value="Unassembled WGS sequence"/>
</dbReference>
<keyword evidence="3" id="KW-0812">Transmembrane</keyword>
<feature type="domain" description="HTH tetR-type" evidence="4">
    <location>
        <begin position="10"/>
        <end position="70"/>
    </location>
</feature>
<proteinExistence type="predicted"/>
<dbReference type="SUPFAM" id="SSF46689">
    <property type="entry name" value="Homeodomain-like"/>
    <property type="match status" value="1"/>
</dbReference>
<dbReference type="InterPro" id="IPR041483">
    <property type="entry name" value="TetR_C_34"/>
</dbReference>
<comment type="caution">
    <text evidence="5">The sequence shown here is derived from an EMBL/GenBank/DDBJ whole genome shotgun (WGS) entry which is preliminary data.</text>
</comment>
<keyword evidence="1 2" id="KW-0238">DNA-binding</keyword>
<keyword evidence="6" id="KW-1185">Reference proteome</keyword>
<accession>A0ABT1SNL6</accession>
<evidence type="ECO:0000313" key="5">
    <source>
        <dbReference type="EMBL" id="MCQ5341453.1"/>
    </source>
</evidence>
<evidence type="ECO:0000259" key="4">
    <source>
        <dbReference type="PROSITE" id="PS50977"/>
    </source>
</evidence>
<dbReference type="InterPro" id="IPR001647">
    <property type="entry name" value="HTH_TetR"/>
</dbReference>
<protein>
    <submittedName>
        <fullName evidence="5">TetR/AcrR family transcriptional regulator</fullName>
    </submittedName>
</protein>
<gene>
    <name evidence="5" type="ORF">NE675_00180</name>
</gene>
<evidence type="ECO:0000256" key="2">
    <source>
        <dbReference type="PROSITE-ProRule" id="PRU00335"/>
    </source>
</evidence>
<dbReference type="InterPro" id="IPR009057">
    <property type="entry name" value="Homeodomain-like_sf"/>
</dbReference>
<feature type="DNA-binding region" description="H-T-H motif" evidence="2">
    <location>
        <begin position="33"/>
        <end position="52"/>
    </location>
</feature>
<keyword evidence="3" id="KW-1133">Transmembrane helix</keyword>
<dbReference type="EMBL" id="JANGEW010000001">
    <property type="protein sequence ID" value="MCQ5341453.1"/>
    <property type="molecule type" value="Genomic_DNA"/>
</dbReference>
<dbReference type="RefSeq" id="WP_227163063.1">
    <property type="nucleotide sequence ID" value="NZ_JAJCIO010000001.1"/>
</dbReference>
<dbReference type="Pfam" id="PF17929">
    <property type="entry name" value="TetR_C_34"/>
    <property type="match status" value="1"/>
</dbReference>
<reference evidence="5 6" key="1">
    <citation type="submission" date="2022-06" db="EMBL/GenBank/DDBJ databases">
        <title>Isolation of gut microbiota from human fecal samples.</title>
        <authorList>
            <person name="Pamer E.G."/>
            <person name="Barat B."/>
            <person name="Waligurski E."/>
            <person name="Medina S."/>
            <person name="Paddock L."/>
            <person name="Mostad J."/>
        </authorList>
    </citation>
    <scope>NUCLEOTIDE SEQUENCE [LARGE SCALE GENOMIC DNA]</scope>
    <source>
        <strain evidence="5 6">DFI.1.1</strain>
    </source>
</reference>
<dbReference type="Gene3D" id="1.10.357.10">
    <property type="entry name" value="Tetracycline Repressor, domain 2"/>
    <property type="match status" value="1"/>
</dbReference>
<organism evidence="5 6">
    <name type="scientific">Megasphaera massiliensis</name>
    <dbReference type="NCBI Taxonomy" id="1232428"/>
    <lineage>
        <taxon>Bacteria</taxon>
        <taxon>Bacillati</taxon>
        <taxon>Bacillota</taxon>
        <taxon>Negativicutes</taxon>
        <taxon>Veillonellales</taxon>
        <taxon>Veillonellaceae</taxon>
        <taxon>Megasphaera</taxon>
    </lineage>
</organism>
<evidence type="ECO:0000256" key="3">
    <source>
        <dbReference type="SAM" id="Phobius"/>
    </source>
</evidence>
<evidence type="ECO:0000313" key="6">
    <source>
        <dbReference type="Proteomes" id="UP001206692"/>
    </source>
</evidence>
<sequence length="213" mass="24852">MPRVSAHYLQERREEIIAACARLYETMSFKDITIKEIGKATSFTRTSIYNYFRTKEEIFLALMQREYEAWTADLNALADSTPSLTRDGLAQAMARSLEKRKRLLKLPSMNHFDMEENSRYENLTAFKFAYGNSIKAVDRCLITFCPEMTEAERSEFLYAFFPFLFGIYPYVVVTDEQRRAMEEGQVGFREHTVYDITYHCLRKLLGSDGAGER</sequence>